<feature type="transmembrane region" description="Helical" evidence="1">
    <location>
        <begin position="130"/>
        <end position="163"/>
    </location>
</feature>
<dbReference type="InterPro" id="IPR019425">
    <property type="entry name" value="7TM_GPCR_serpentine_rcpt_Srt"/>
</dbReference>
<dbReference type="WBParaSite" id="HCON_00128014-00001">
    <property type="protein sequence ID" value="HCON_00128014-00001"/>
    <property type="gene ID" value="HCON_00128014"/>
</dbReference>
<feature type="transmembrane region" description="Helical" evidence="1">
    <location>
        <begin position="59"/>
        <end position="78"/>
    </location>
</feature>
<accession>A0A912MTH0</accession>
<keyword evidence="2" id="KW-1185">Reference proteome</keyword>
<keyword evidence="1" id="KW-1133">Transmembrane helix</keyword>
<evidence type="ECO:0000313" key="2">
    <source>
        <dbReference type="Proteomes" id="UP000025227"/>
    </source>
</evidence>
<protein>
    <submittedName>
        <fullName evidence="3">7TM GPCR serpentine receptor class x (Srx) domain-containing protein</fullName>
    </submittedName>
</protein>
<evidence type="ECO:0000313" key="3">
    <source>
        <dbReference type="WBParaSite" id="HCON_00128014-00001"/>
    </source>
</evidence>
<name>A0A912MTH0_HAECO</name>
<reference evidence="3" key="1">
    <citation type="submission" date="2022-10" db="UniProtKB">
        <authorList>
            <consortium name="WormBaseParasite"/>
        </authorList>
    </citation>
    <scope>IDENTIFICATION</scope>
    <source>
        <strain evidence="3">MHco3</strain>
    </source>
</reference>
<keyword evidence="1" id="KW-0812">Transmembrane</keyword>
<dbReference type="PANTHER" id="PTHR23021:SF18">
    <property type="entry name" value="SERPENTINE RECEPTOR, CLASS T"/>
    <property type="match status" value="1"/>
</dbReference>
<feature type="transmembrane region" description="Helical" evidence="1">
    <location>
        <begin position="184"/>
        <end position="203"/>
    </location>
</feature>
<feature type="transmembrane region" description="Helical" evidence="1">
    <location>
        <begin position="90"/>
        <end position="110"/>
    </location>
</feature>
<dbReference type="Proteomes" id="UP000025227">
    <property type="component" value="Unplaced"/>
</dbReference>
<feature type="transmembrane region" description="Helical" evidence="1">
    <location>
        <begin position="21"/>
        <end position="39"/>
    </location>
</feature>
<dbReference type="OrthoDB" id="5829161at2759"/>
<dbReference type="PANTHER" id="PTHR23021">
    <property type="entry name" value="SERPENTINE RECEPTOR, CLASS T"/>
    <property type="match status" value="1"/>
</dbReference>
<dbReference type="AlphaFoldDB" id="A0A912MTH0"/>
<proteinExistence type="predicted"/>
<keyword evidence="1" id="KW-0472">Membrane</keyword>
<organism evidence="2 3">
    <name type="scientific">Haemonchus contortus</name>
    <name type="common">Barber pole worm</name>
    <dbReference type="NCBI Taxonomy" id="6289"/>
    <lineage>
        <taxon>Eukaryota</taxon>
        <taxon>Metazoa</taxon>
        <taxon>Ecdysozoa</taxon>
        <taxon>Nematoda</taxon>
        <taxon>Chromadorea</taxon>
        <taxon>Rhabditida</taxon>
        <taxon>Rhabditina</taxon>
        <taxon>Rhabditomorpha</taxon>
        <taxon>Strongyloidea</taxon>
        <taxon>Trichostrongylidae</taxon>
        <taxon>Haemonchus</taxon>
    </lineage>
</organism>
<sequence length="250" mass="28651">MAKDKELRRNPQYRLMNQINCLDAGQVICHFLCGIFIIFPQIAVELEVLVRICSSTSLFFWQAIFPVMVVLAINRILIIIEYMSPEKTPIFLKVVIVFGWTFTVGVWLFGCVTQNSLLYGVAWMYDSTKFGSSILSMIDIYLCFPSLGITYITYLGFVIHLCLSGREVSGSHRKVEIRIFFQESILCSYMCAIVLMSINAELFESKRRKRSPMGVGRLAGKDTIHNTTMYTNRAVRLTLFVIKSSDFQIR</sequence>
<evidence type="ECO:0000256" key="1">
    <source>
        <dbReference type="SAM" id="Phobius"/>
    </source>
</evidence>